<evidence type="ECO:0000313" key="2">
    <source>
        <dbReference type="EMBL" id="MPD01833.1"/>
    </source>
</evidence>
<name>A0A5B7K098_PORTR</name>
<sequence>MEQQSVPDVKLSSDAKRDARKRIFALMMRHNDRRRPCVSHKSRRGAGKESVSHHHHHRHHHHDQRGAGRIH</sequence>
<reference evidence="2 3" key="1">
    <citation type="submission" date="2019-05" db="EMBL/GenBank/DDBJ databases">
        <title>Another draft genome of Portunus trituberculatus and its Hox gene families provides insights of decapod evolution.</title>
        <authorList>
            <person name="Jeong J.-H."/>
            <person name="Song I."/>
            <person name="Kim S."/>
            <person name="Choi T."/>
            <person name="Kim D."/>
            <person name="Ryu S."/>
            <person name="Kim W."/>
        </authorList>
    </citation>
    <scope>NUCLEOTIDE SEQUENCE [LARGE SCALE GENOMIC DNA]</scope>
    <source>
        <tissue evidence="2">Muscle</tissue>
    </source>
</reference>
<feature type="compositionally biased region" description="Basic residues" evidence="1">
    <location>
        <begin position="53"/>
        <end position="71"/>
    </location>
</feature>
<dbReference type="EMBL" id="VSRR010128786">
    <property type="protein sequence ID" value="MPD01833.1"/>
    <property type="molecule type" value="Genomic_DNA"/>
</dbReference>
<comment type="caution">
    <text evidence="2">The sequence shown here is derived from an EMBL/GenBank/DDBJ whole genome shotgun (WGS) entry which is preliminary data.</text>
</comment>
<gene>
    <name evidence="2" type="ORF">E2C01_097378</name>
</gene>
<keyword evidence="3" id="KW-1185">Reference proteome</keyword>
<dbReference type="Proteomes" id="UP000324222">
    <property type="component" value="Unassembled WGS sequence"/>
</dbReference>
<organism evidence="2 3">
    <name type="scientific">Portunus trituberculatus</name>
    <name type="common">Swimming crab</name>
    <name type="synonym">Neptunus trituberculatus</name>
    <dbReference type="NCBI Taxonomy" id="210409"/>
    <lineage>
        <taxon>Eukaryota</taxon>
        <taxon>Metazoa</taxon>
        <taxon>Ecdysozoa</taxon>
        <taxon>Arthropoda</taxon>
        <taxon>Crustacea</taxon>
        <taxon>Multicrustacea</taxon>
        <taxon>Malacostraca</taxon>
        <taxon>Eumalacostraca</taxon>
        <taxon>Eucarida</taxon>
        <taxon>Decapoda</taxon>
        <taxon>Pleocyemata</taxon>
        <taxon>Brachyura</taxon>
        <taxon>Eubrachyura</taxon>
        <taxon>Portunoidea</taxon>
        <taxon>Portunidae</taxon>
        <taxon>Portuninae</taxon>
        <taxon>Portunus</taxon>
    </lineage>
</organism>
<protein>
    <submittedName>
        <fullName evidence="2">Uncharacterized protein</fullName>
    </submittedName>
</protein>
<feature type="compositionally biased region" description="Basic residues" evidence="1">
    <location>
        <begin position="31"/>
        <end position="45"/>
    </location>
</feature>
<feature type="region of interest" description="Disordered" evidence="1">
    <location>
        <begin position="27"/>
        <end position="71"/>
    </location>
</feature>
<accession>A0A5B7K098</accession>
<proteinExistence type="predicted"/>
<evidence type="ECO:0000313" key="3">
    <source>
        <dbReference type="Proteomes" id="UP000324222"/>
    </source>
</evidence>
<dbReference type="AlphaFoldDB" id="A0A5B7K098"/>
<evidence type="ECO:0000256" key="1">
    <source>
        <dbReference type="SAM" id="MobiDB-lite"/>
    </source>
</evidence>